<dbReference type="CDD" id="cd09274">
    <property type="entry name" value="RNase_HI_RT_Ty3"/>
    <property type="match status" value="1"/>
</dbReference>
<keyword evidence="7" id="KW-1185">Reference proteome</keyword>
<dbReference type="InterPro" id="IPR001584">
    <property type="entry name" value="Integrase_cat-core"/>
</dbReference>
<dbReference type="SUPFAM" id="SSF53098">
    <property type="entry name" value="Ribonuclease H-like"/>
    <property type="match status" value="1"/>
</dbReference>
<feature type="domain" description="Reverse transcriptase" evidence="4">
    <location>
        <begin position="333"/>
        <end position="511"/>
    </location>
</feature>
<dbReference type="Pfam" id="PF00665">
    <property type="entry name" value="rve"/>
    <property type="match status" value="1"/>
</dbReference>
<dbReference type="InterPro" id="IPR041577">
    <property type="entry name" value="RT_RNaseH_2"/>
</dbReference>
<dbReference type="InterPro" id="IPR041588">
    <property type="entry name" value="Integrase_H2C2"/>
</dbReference>
<dbReference type="GeneID" id="126888731"/>
<dbReference type="PROSITE" id="PS50878">
    <property type="entry name" value="RT_POL"/>
    <property type="match status" value="1"/>
</dbReference>
<accession>A0ABM5KSB8</accession>
<evidence type="ECO:0000259" key="5">
    <source>
        <dbReference type="PROSITE" id="PS50994"/>
    </source>
</evidence>
<dbReference type="CDD" id="cd01647">
    <property type="entry name" value="RT_LTR"/>
    <property type="match status" value="1"/>
</dbReference>
<proteinExistence type="predicted"/>
<dbReference type="CDD" id="cd10442">
    <property type="entry name" value="GIY-YIG_PLEs"/>
    <property type="match status" value="1"/>
</dbReference>
<dbReference type="Gene3D" id="3.10.10.10">
    <property type="entry name" value="HIV Type 1 Reverse Transcriptase, subunit A, domain 1"/>
    <property type="match status" value="1"/>
</dbReference>
<organism evidence="6 7">
    <name type="scientific">Diabrotica virgifera virgifera</name>
    <name type="common">western corn rootworm</name>
    <dbReference type="NCBI Taxonomy" id="50390"/>
    <lineage>
        <taxon>Eukaryota</taxon>
        <taxon>Metazoa</taxon>
        <taxon>Ecdysozoa</taxon>
        <taxon>Arthropoda</taxon>
        <taxon>Hexapoda</taxon>
        <taxon>Insecta</taxon>
        <taxon>Pterygota</taxon>
        <taxon>Neoptera</taxon>
        <taxon>Endopterygota</taxon>
        <taxon>Coleoptera</taxon>
        <taxon>Polyphaga</taxon>
        <taxon>Cucujiformia</taxon>
        <taxon>Chrysomeloidea</taxon>
        <taxon>Chrysomelidae</taxon>
        <taxon>Galerucinae</taxon>
        <taxon>Diabroticina</taxon>
        <taxon>Diabroticites</taxon>
        <taxon>Diabrotica</taxon>
    </lineage>
</organism>
<dbReference type="PANTHER" id="PTHR37984:SF5">
    <property type="entry name" value="PROTEIN NYNRIN-LIKE"/>
    <property type="match status" value="1"/>
</dbReference>
<dbReference type="RefSeq" id="XP_050513084.1">
    <property type="nucleotide sequence ID" value="XM_050657127.1"/>
</dbReference>
<dbReference type="InterPro" id="IPR019172">
    <property type="entry name" value="Osteopetrosis-assoc_TM_1"/>
</dbReference>
<dbReference type="InterPro" id="IPR043128">
    <property type="entry name" value="Rev_trsase/Diguanyl_cyclase"/>
</dbReference>
<evidence type="ECO:0000259" key="4">
    <source>
        <dbReference type="PROSITE" id="PS50878"/>
    </source>
</evidence>
<dbReference type="Proteomes" id="UP001652700">
    <property type="component" value="Unplaced"/>
</dbReference>
<feature type="compositionally biased region" description="Basic residues" evidence="3">
    <location>
        <begin position="1177"/>
        <end position="1190"/>
    </location>
</feature>
<keyword evidence="2" id="KW-0511">Multifunctional enzyme</keyword>
<dbReference type="SUPFAM" id="SSF56672">
    <property type="entry name" value="DNA/RNA polymerases"/>
    <property type="match status" value="1"/>
</dbReference>
<dbReference type="Gene3D" id="1.10.340.70">
    <property type="match status" value="1"/>
</dbReference>
<dbReference type="PANTHER" id="PTHR37984">
    <property type="entry name" value="PROTEIN CBG26694"/>
    <property type="match status" value="1"/>
</dbReference>
<dbReference type="EC" id="2.7.7.49" evidence="1"/>
<dbReference type="Pfam" id="PF17921">
    <property type="entry name" value="Integrase_H2C2"/>
    <property type="match status" value="1"/>
</dbReference>
<dbReference type="Gene3D" id="3.30.70.270">
    <property type="match status" value="2"/>
</dbReference>
<dbReference type="InterPro" id="IPR012337">
    <property type="entry name" value="RNaseH-like_sf"/>
</dbReference>
<dbReference type="Pfam" id="PF00078">
    <property type="entry name" value="RVT_1"/>
    <property type="match status" value="1"/>
</dbReference>
<evidence type="ECO:0000256" key="3">
    <source>
        <dbReference type="SAM" id="MobiDB-lite"/>
    </source>
</evidence>
<evidence type="ECO:0000256" key="1">
    <source>
        <dbReference type="ARBA" id="ARBA00012493"/>
    </source>
</evidence>
<dbReference type="InterPro" id="IPR050951">
    <property type="entry name" value="Retrovirus_Pol_polyprotein"/>
</dbReference>
<sequence length="1190" mass="137164">MEQNNIERDPTTFTRNNTRKISIPYIKGLSEKLKTIGNKFNISTTFKTTNTLRSILSKTKPNNEQERTKNCIYKIPCECEQFYIGETSRPLNVRISEDQSYIKNREFDRSQICQHAWDNEHRVQWRDSSIVLKETDSKKRKIKEAALIMLNETNCVANSSVECSRMWIPILKEEVNRKKIPQLVMNNGTSCLDHLINFDRLRVVSILYENNVDLWTRAKCDGLVSVEVEHQELKHTLKLYVVDGDGYSLVGREWIHALEINLHQVNTILHENFEIATLLDKYKHLFEKSVGEIKGLEAEIYLKPGTKAKFCKARPVAFALRPKVEAELESLVNQGVLKKVAFSDWATPIVPVVKQNGDIRICGDFKITLNPCIEVDEYPLPTPDDLLSQLAGGDKYTKIDITKAYLHLPIKDEMKHLLTLNTHKGLFQPNRLMFGIASAPAKWQRLMEQMLQGIDGISIFQDDIRITAPNNTLHLQRLEQVLKKLSEHNLHINLDKSEFFKDEIDYCGYKMSKTGVSTSADKVTAIANAPIPTNRTQVRSFCGLINYYRRFLKDTSTILQPLNNLLKKNVNFKWSNTCQTAFDKAKKLICSRNVLCHYDPNLPLVLATDASPYGVGAVLSHIFSDGTERPLQFASQTLTTTQQRYSQIDKEAYSIIFGVKKFYNYLCARKFTLLTDHKPLVQIFAPDKSLPVLSATRMQHYAIFLQGLNYDIRYKNTDSHLNADALSRLPIKSEQNFTHDEPDIFEINQIETLPTNIRDLAFHTKNDHTLKKLLVGLKTGKPVDKRFSFNINQAEFSLQSDVIMRGQRVVIPTKLRNKILTELHTAHFGIVRMKSLARSYCWWPHIDQDIESLCKNCLECNKHKNNPIKDNSHIWEPPKFCFERVHADYAGPFNGGYYFILVDSFSKWPEIHFTKNTTTKTTIEICRKIFTTFGIPKVFVTDNGRQFDSHEFRTFMKDNGITQKFTAPYHPATNGQGERYVQILKKCLRAMRSEGNDREFELCKLLMQYRRSPHTVTGKSPSELMLGRQIRNRLDLLKPSCSDRVTYTDMSLRNFDIGTRVSVRDYFHSKWQFGIIVLRLGLLHYLIQLDDGRTWKRHVDQIRQIGEYTPSQNNPTCYIPDTITHNLIPREASIPEHSVSPPPTEVITDESEISNNMESSNSVPGAQTETEEPILRRSTRVRKPVTRLNL</sequence>
<evidence type="ECO:0000256" key="2">
    <source>
        <dbReference type="ARBA" id="ARBA00023268"/>
    </source>
</evidence>
<dbReference type="InterPro" id="IPR000477">
    <property type="entry name" value="RT_dom"/>
</dbReference>
<feature type="domain" description="Integrase catalytic" evidence="5">
    <location>
        <begin position="874"/>
        <end position="1029"/>
    </location>
</feature>
<protein>
    <recommendedName>
        <fullName evidence="1">RNA-directed DNA polymerase</fullName>
        <ecNumber evidence="1">2.7.7.49</ecNumber>
    </recommendedName>
</protein>
<dbReference type="InterPro" id="IPR043502">
    <property type="entry name" value="DNA/RNA_pol_sf"/>
</dbReference>
<dbReference type="Gene3D" id="3.30.420.10">
    <property type="entry name" value="Ribonuclease H-like superfamily/Ribonuclease H"/>
    <property type="match status" value="1"/>
</dbReference>
<dbReference type="PROSITE" id="PS50994">
    <property type="entry name" value="INTEGRASE"/>
    <property type="match status" value="1"/>
</dbReference>
<name>A0ABM5KSB8_DIAVI</name>
<dbReference type="Pfam" id="PF09777">
    <property type="entry name" value="OSTMP1"/>
    <property type="match status" value="1"/>
</dbReference>
<dbReference type="Pfam" id="PF17919">
    <property type="entry name" value="RT_RNaseH_2"/>
    <property type="match status" value="1"/>
</dbReference>
<feature type="region of interest" description="Disordered" evidence="3">
    <location>
        <begin position="1154"/>
        <end position="1190"/>
    </location>
</feature>
<dbReference type="EnsemblMetazoa" id="XM_050657127.1">
    <property type="protein sequence ID" value="XP_050513084.1"/>
    <property type="gene ID" value="LOC126888731"/>
</dbReference>
<evidence type="ECO:0000313" key="7">
    <source>
        <dbReference type="Proteomes" id="UP001652700"/>
    </source>
</evidence>
<dbReference type="InterPro" id="IPR036397">
    <property type="entry name" value="RNaseH_sf"/>
</dbReference>
<evidence type="ECO:0000313" key="6">
    <source>
        <dbReference type="EnsemblMetazoa" id="XP_050513084.1"/>
    </source>
</evidence>
<reference evidence="6" key="1">
    <citation type="submission" date="2025-05" db="UniProtKB">
        <authorList>
            <consortium name="EnsemblMetazoa"/>
        </authorList>
    </citation>
    <scope>IDENTIFICATION</scope>
</reference>